<accession>A0A1M6PV24</accession>
<reference evidence="3" key="1">
    <citation type="submission" date="2016-11" db="EMBL/GenBank/DDBJ databases">
        <authorList>
            <person name="Varghese N."/>
            <person name="Submissions S."/>
        </authorList>
    </citation>
    <scope>NUCLEOTIDE SEQUENCE [LARGE SCALE GENOMIC DNA]</scope>
    <source>
        <strain evidence="3">DX253</strain>
    </source>
</reference>
<keyword evidence="3" id="KW-1185">Reference proteome</keyword>
<keyword evidence="1" id="KW-0472">Membrane</keyword>
<dbReference type="AlphaFoldDB" id="A0A1M6PV24"/>
<dbReference type="Proteomes" id="UP000184203">
    <property type="component" value="Unassembled WGS sequence"/>
</dbReference>
<keyword evidence="1" id="KW-0812">Transmembrane</keyword>
<evidence type="ECO:0000313" key="2">
    <source>
        <dbReference type="EMBL" id="SHK11776.1"/>
    </source>
</evidence>
<protein>
    <submittedName>
        <fullName evidence="2">Uncharacterized protein</fullName>
    </submittedName>
</protein>
<organism evidence="2 3">
    <name type="scientific">Haladaptatus paucihalophilus DX253</name>
    <dbReference type="NCBI Taxonomy" id="797209"/>
    <lineage>
        <taxon>Archaea</taxon>
        <taxon>Methanobacteriati</taxon>
        <taxon>Methanobacteriota</taxon>
        <taxon>Stenosarchaea group</taxon>
        <taxon>Halobacteria</taxon>
        <taxon>Halobacteriales</taxon>
        <taxon>Haladaptataceae</taxon>
        <taxon>Haladaptatus</taxon>
    </lineage>
</organism>
<sequence length="43" mass="4623">MNMPKLTTPNGLFDYLIGLIIVLAAIAGLYIVAVMTGVIAPWF</sequence>
<evidence type="ECO:0000256" key="1">
    <source>
        <dbReference type="SAM" id="Phobius"/>
    </source>
</evidence>
<dbReference type="EMBL" id="FRAN01000001">
    <property type="protein sequence ID" value="SHK11776.1"/>
    <property type="molecule type" value="Genomic_DNA"/>
</dbReference>
<dbReference type="RefSeq" id="WP_264781515.1">
    <property type="nucleotide sequence ID" value="NZ_AEMG01000006.1"/>
</dbReference>
<evidence type="ECO:0000313" key="3">
    <source>
        <dbReference type="Proteomes" id="UP000184203"/>
    </source>
</evidence>
<proteinExistence type="predicted"/>
<name>A0A1M6PV24_HALPU</name>
<gene>
    <name evidence="2" type="ORF">SAMN05444342_0638</name>
</gene>
<keyword evidence="1" id="KW-1133">Transmembrane helix</keyword>
<feature type="transmembrane region" description="Helical" evidence="1">
    <location>
        <begin position="12"/>
        <end position="40"/>
    </location>
</feature>